<keyword evidence="5" id="KW-1185">Reference proteome</keyword>
<evidence type="ECO:0000259" key="3">
    <source>
        <dbReference type="PROSITE" id="PS50943"/>
    </source>
</evidence>
<dbReference type="GO" id="GO:0003677">
    <property type="term" value="F:DNA binding"/>
    <property type="evidence" value="ECO:0007669"/>
    <property type="project" value="UniProtKB-KW"/>
</dbReference>
<name>A0A6L9SHJ7_9ACTN</name>
<evidence type="ECO:0000256" key="1">
    <source>
        <dbReference type="ARBA" id="ARBA00023125"/>
    </source>
</evidence>
<evidence type="ECO:0000256" key="2">
    <source>
        <dbReference type="SAM" id="MobiDB-lite"/>
    </source>
</evidence>
<dbReference type="InterPro" id="IPR014710">
    <property type="entry name" value="RmlC-like_jellyroll"/>
</dbReference>
<dbReference type="PANTHER" id="PTHR46797:SF10">
    <property type="entry name" value="BLR1115 PROTEIN"/>
    <property type="match status" value="1"/>
</dbReference>
<dbReference type="GO" id="GO:0003700">
    <property type="term" value="F:DNA-binding transcription factor activity"/>
    <property type="evidence" value="ECO:0007669"/>
    <property type="project" value="TreeGrafter"/>
</dbReference>
<sequence length="195" mass="21155">MDAIVTSVSDDDLNTRLAATVHHTRTARGLSVSVLAERSGVSRAMIGKIERGDVQPTAALLARLAAALELTLSELIAHAEGNGRRLARADEQPVWSDPDSGYRRRAVSPPGNGPLELVEVELPPGTHLAMIADTHASIHRQLWMLEGHLELHEDDDVHHLGPGDCLQLGDPASRTFINSTPKPCRYLVALCKHPR</sequence>
<dbReference type="Gene3D" id="2.60.120.10">
    <property type="entry name" value="Jelly Rolls"/>
    <property type="match status" value="1"/>
</dbReference>
<dbReference type="InterPro" id="IPR010982">
    <property type="entry name" value="Lambda_DNA-bd_dom_sf"/>
</dbReference>
<dbReference type="EMBL" id="JAAGOA010000039">
    <property type="protein sequence ID" value="NEE04659.1"/>
    <property type="molecule type" value="Genomic_DNA"/>
</dbReference>
<dbReference type="SMART" id="SM00530">
    <property type="entry name" value="HTH_XRE"/>
    <property type="match status" value="1"/>
</dbReference>
<dbReference type="Gene3D" id="1.10.260.40">
    <property type="entry name" value="lambda repressor-like DNA-binding domains"/>
    <property type="match status" value="1"/>
</dbReference>
<reference evidence="4 5" key="1">
    <citation type="submission" date="2020-02" db="EMBL/GenBank/DDBJ databases">
        <authorList>
            <person name="Li X.-J."/>
            <person name="Han X.-M."/>
        </authorList>
    </citation>
    <scope>NUCLEOTIDE SEQUENCE [LARGE SCALE GENOMIC DNA]</scope>
    <source>
        <strain evidence="4 5">CCTCC AB 2017055</strain>
    </source>
</reference>
<dbReference type="InterPro" id="IPR050807">
    <property type="entry name" value="TransReg_Diox_bact_type"/>
</dbReference>
<dbReference type="CDD" id="cd00093">
    <property type="entry name" value="HTH_XRE"/>
    <property type="match status" value="1"/>
</dbReference>
<dbReference type="SUPFAM" id="SSF47413">
    <property type="entry name" value="lambda repressor-like DNA-binding domains"/>
    <property type="match status" value="1"/>
</dbReference>
<dbReference type="CDD" id="cd02209">
    <property type="entry name" value="cupin_XRE_C"/>
    <property type="match status" value="1"/>
</dbReference>
<protein>
    <submittedName>
        <fullName evidence="4">Helix-turn-helix domain-containing protein</fullName>
    </submittedName>
</protein>
<dbReference type="PROSITE" id="PS50943">
    <property type="entry name" value="HTH_CROC1"/>
    <property type="match status" value="1"/>
</dbReference>
<proteinExistence type="predicted"/>
<evidence type="ECO:0000313" key="5">
    <source>
        <dbReference type="Proteomes" id="UP000475214"/>
    </source>
</evidence>
<accession>A0A6L9SHJ7</accession>
<organism evidence="4 5">
    <name type="scientific">Phytoactinopolyspora halotolerans</name>
    <dbReference type="NCBI Taxonomy" id="1981512"/>
    <lineage>
        <taxon>Bacteria</taxon>
        <taxon>Bacillati</taxon>
        <taxon>Actinomycetota</taxon>
        <taxon>Actinomycetes</taxon>
        <taxon>Jiangellales</taxon>
        <taxon>Jiangellaceae</taxon>
        <taxon>Phytoactinopolyspora</taxon>
    </lineage>
</organism>
<comment type="caution">
    <text evidence="4">The sequence shown here is derived from an EMBL/GenBank/DDBJ whole genome shotgun (WGS) entry which is preliminary data.</text>
</comment>
<dbReference type="SUPFAM" id="SSF51182">
    <property type="entry name" value="RmlC-like cupins"/>
    <property type="match status" value="1"/>
</dbReference>
<dbReference type="InterPro" id="IPR001387">
    <property type="entry name" value="Cro/C1-type_HTH"/>
</dbReference>
<dbReference type="Pfam" id="PF01381">
    <property type="entry name" value="HTH_3"/>
    <property type="match status" value="1"/>
</dbReference>
<dbReference type="AlphaFoldDB" id="A0A6L9SHJ7"/>
<keyword evidence="1" id="KW-0238">DNA-binding</keyword>
<dbReference type="PANTHER" id="PTHR46797">
    <property type="entry name" value="HTH-TYPE TRANSCRIPTIONAL REGULATOR"/>
    <property type="match status" value="1"/>
</dbReference>
<evidence type="ECO:0000313" key="4">
    <source>
        <dbReference type="EMBL" id="NEE04659.1"/>
    </source>
</evidence>
<feature type="region of interest" description="Disordered" evidence="2">
    <location>
        <begin position="86"/>
        <end position="110"/>
    </location>
</feature>
<dbReference type="Proteomes" id="UP000475214">
    <property type="component" value="Unassembled WGS sequence"/>
</dbReference>
<gene>
    <name evidence="4" type="ORF">G1H10_31295</name>
</gene>
<feature type="domain" description="HTH cro/C1-type" evidence="3">
    <location>
        <begin position="25"/>
        <end position="75"/>
    </location>
</feature>
<dbReference type="InterPro" id="IPR011051">
    <property type="entry name" value="RmlC_Cupin_sf"/>
</dbReference>
<dbReference type="GO" id="GO:0005829">
    <property type="term" value="C:cytosol"/>
    <property type="evidence" value="ECO:0007669"/>
    <property type="project" value="TreeGrafter"/>
</dbReference>